<keyword evidence="6" id="KW-0238">DNA-binding</keyword>
<evidence type="ECO:0000313" key="11">
    <source>
        <dbReference type="EMBL" id="KEY69874.1"/>
    </source>
</evidence>
<reference evidence="11 12" key="1">
    <citation type="journal article" date="2014" name="BMC Genomics">
        <title>Comparative genome sequencing reveals chemotype-specific gene clusters in the toxigenic black mold Stachybotrys.</title>
        <authorList>
            <person name="Semeiks J."/>
            <person name="Borek D."/>
            <person name="Otwinowski Z."/>
            <person name="Grishin N.V."/>
        </authorList>
    </citation>
    <scope>NUCLEOTIDE SEQUENCE [LARGE SCALE GENOMIC DNA]</scope>
    <source>
        <strain evidence="12">CBS 109288 / IBT 7711</strain>
    </source>
</reference>
<keyword evidence="12" id="KW-1185">Reference proteome</keyword>
<keyword evidence="4 8" id="KW-0863">Zinc-finger</keyword>
<dbReference type="InterPro" id="IPR013087">
    <property type="entry name" value="Znf_C2H2_type"/>
</dbReference>
<dbReference type="GO" id="GO:0005634">
    <property type="term" value="C:nucleus"/>
    <property type="evidence" value="ECO:0007669"/>
    <property type="project" value="UniProtKB-SubCell"/>
</dbReference>
<feature type="compositionally biased region" description="Polar residues" evidence="9">
    <location>
        <begin position="189"/>
        <end position="199"/>
    </location>
</feature>
<dbReference type="HOGENOM" id="CLU_028814_0_2_1"/>
<dbReference type="PROSITE" id="PS00028">
    <property type="entry name" value="ZINC_FINGER_C2H2_1"/>
    <property type="match status" value="4"/>
</dbReference>
<gene>
    <name evidence="11" type="ORF">S7711_06430</name>
</gene>
<evidence type="ECO:0000256" key="2">
    <source>
        <dbReference type="ARBA" id="ARBA00022723"/>
    </source>
</evidence>
<sequence>MALAAHSTAPLNWGRWPQNLPQDYTVMDNHAMMPYDSRAATTAPLQRPLMASQYVVSSPYTSAPIPAVATPPYQAHGSFYGSYHPSPPPLPPVLSSPFKPDYSKKPPAMYSGLEHGANHMSYRMNTFKTKPEPCEQTPWVKDGPVAESKTITVNETLDPAQQIEFQTGVDELMKVIQKTDAPQCGLPTPAQTPKATSATPDMASPISPATIVSTASKKTPKEKKYVCNGPNCNKSFTQKTHLEIHRRTHSGERPYTCAHPNCGLTFSQRGNLKTHERRHQGEKPYKCDKCEKRFAQKGNVRSHEQTHRNVKPYVCRIGNCSKTFSQLGNMKTHQNHFHSKELQQITAMFVKYATAEVIPEEHRELFEYFKQHYKNSNKGIKGRGKHRNVAPTTKPASRPAAKTSPSGSIPSPVPNPSPRTPPNTQSYNKYAPNPPMMMGGDPRAHESAYGTYDHDAQYQVNAPNGYYAQDPSRQVTFPDRMF</sequence>
<evidence type="ECO:0000256" key="4">
    <source>
        <dbReference type="ARBA" id="ARBA00022771"/>
    </source>
</evidence>
<dbReference type="PROSITE" id="PS50157">
    <property type="entry name" value="ZINC_FINGER_C2H2_2"/>
    <property type="match status" value="4"/>
</dbReference>
<keyword evidence="5" id="KW-0862">Zinc</keyword>
<evidence type="ECO:0000256" key="8">
    <source>
        <dbReference type="PROSITE-ProRule" id="PRU00042"/>
    </source>
</evidence>
<dbReference type="PANTHER" id="PTHR23235">
    <property type="entry name" value="KRUEPPEL-LIKE TRANSCRIPTION FACTOR"/>
    <property type="match status" value="1"/>
</dbReference>
<evidence type="ECO:0000256" key="1">
    <source>
        <dbReference type="ARBA" id="ARBA00004123"/>
    </source>
</evidence>
<dbReference type="EMBL" id="KL648507">
    <property type="protein sequence ID" value="KEY69874.1"/>
    <property type="molecule type" value="Genomic_DNA"/>
</dbReference>
<dbReference type="GO" id="GO:0008270">
    <property type="term" value="F:zinc ion binding"/>
    <property type="evidence" value="ECO:0007669"/>
    <property type="project" value="UniProtKB-KW"/>
</dbReference>
<feature type="region of interest" description="Disordered" evidence="9">
    <location>
        <begin position="183"/>
        <end position="206"/>
    </location>
</feature>
<feature type="compositionally biased region" description="Basic residues" evidence="9">
    <location>
        <begin position="376"/>
        <end position="388"/>
    </location>
</feature>
<feature type="domain" description="C2H2-type" evidence="10">
    <location>
        <begin position="255"/>
        <end position="284"/>
    </location>
</feature>
<dbReference type="FunFam" id="3.30.160.60:FF:000072">
    <property type="entry name" value="zinc finger protein 143 isoform X1"/>
    <property type="match status" value="2"/>
</dbReference>
<comment type="subcellular location">
    <subcellularLocation>
        <location evidence="1">Nucleus</location>
    </subcellularLocation>
</comment>
<feature type="region of interest" description="Disordered" evidence="9">
    <location>
        <begin position="376"/>
        <end position="450"/>
    </location>
</feature>
<dbReference type="SUPFAM" id="SSF57667">
    <property type="entry name" value="beta-beta-alpha zinc fingers"/>
    <property type="match status" value="2"/>
</dbReference>
<dbReference type="GO" id="GO:0000978">
    <property type="term" value="F:RNA polymerase II cis-regulatory region sequence-specific DNA binding"/>
    <property type="evidence" value="ECO:0007669"/>
    <property type="project" value="UniProtKB-ARBA"/>
</dbReference>
<evidence type="ECO:0000313" key="12">
    <source>
        <dbReference type="Proteomes" id="UP000028045"/>
    </source>
</evidence>
<keyword evidence="7" id="KW-0539">Nucleus</keyword>
<dbReference type="InterPro" id="IPR036236">
    <property type="entry name" value="Znf_C2H2_sf"/>
</dbReference>
<feature type="compositionally biased region" description="Pro residues" evidence="9">
    <location>
        <begin position="411"/>
        <end position="421"/>
    </location>
</feature>
<feature type="domain" description="C2H2-type" evidence="10">
    <location>
        <begin position="313"/>
        <end position="343"/>
    </location>
</feature>
<dbReference type="SMART" id="SM00355">
    <property type="entry name" value="ZnF_C2H2"/>
    <property type="match status" value="4"/>
</dbReference>
<organism evidence="11 12">
    <name type="scientific">Stachybotrys chartarum (strain CBS 109288 / IBT 7711)</name>
    <name type="common">Toxic black mold</name>
    <name type="synonym">Stilbospora chartarum</name>
    <dbReference type="NCBI Taxonomy" id="1280523"/>
    <lineage>
        <taxon>Eukaryota</taxon>
        <taxon>Fungi</taxon>
        <taxon>Dikarya</taxon>
        <taxon>Ascomycota</taxon>
        <taxon>Pezizomycotina</taxon>
        <taxon>Sordariomycetes</taxon>
        <taxon>Hypocreomycetidae</taxon>
        <taxon>Hypocreales</taxon>
        <taxon>Stachybotryaceae</taxon>
        <taxon>Stachybotrys</taxon>
    </lineage>
</organism>
<name>A0A084AX45_STACB</name>
<feature type="domain" description="C2H2-type" evidence="10">
    <location>
        <begin position="225"/>
        <end position="254"/>
    </location>
</feature>
<feature type="domain" description="C2H2-type" evidence="10">
    <location>
        <begin position="285"/>
        <end position="312"/>
    </location>
</feature>
<dbReference type="Gene3D" id="3.30.160.60">
    <property type="entry name" value="Classic Zinc Finger"/>
    <property type="match status" value="4"/>
</dbReference>
<evidence type="ECO:0000256" key="5">
    <source>
        <dbReference type="ARBA" id="ARBA00022833"/>
    </source>
</evidence>
<accession>A0A084AX45</accession>
<evidence type="ECO:0000256" key="9">
    <source>
        <dbReference type="SAM" id="MobiDB-lite"/>
    </source>
</evidence>
<dbReference type="Pfam" id="PF00096">
    <property type="entry name" value="zf-C2H2"/>
    <property type="match status" value="3"/>
</dbReference>
<dbReference type="Proteomes" id="UP000028045">
    <property type="component" value="Unassembled WGS sequence"/>
</dbReference>
<dbReference type="PANTHER" id="PTHR23235:SF120">
    <property type="entry name" value="KRUPPEL-LIKE FACTOR 15"/>
    <property type="match status" value="1"/>
</dbReference>
<evidence type="ECO:0000256" key="3">
    <source>
        <dbReference type="ARBA" id="ARBA00022737"/>
    </source>
</evidence>
<evidence type="ECO:0000256" key="6">
    <source>
        <dbReference type="ARBA" id="ARBA00023125"/>
    </source>
</evidence>
<dbReference type="FunFam" id="3.30.160.60:FF:000875">
    <property type="entry name" value="zinc finger protein 236 isoform X7"/>
    <property type="match status" value="1"/>
</dbReference>
<keyword evidence="3" id="KW-0677">Repeat</keyword>
<evidence type="ECO:0000259" key="10">
    <source>
        <dbReference type="PROSITE" id="PS50157"/>
    </source>
</evidence>
<evidence type="ECO:0000256" key="7">
    <source>
        <dbReference type="ARBA" id="ARBA00023242"/>
    </source>
</evidence>
<protein>
    <recommendedName>
        <fullName evidence="10">C2H2-type domain-containing protein</fullName>
    </recommendedName>
</protein>
<dbReference type="AlphaFoldDB" id="A0A084AX45"/>
<dbReference type="OrthoDB" id="427030at2759"/>
<keyword evidence="2" id="KW-0479">Metal-binding</keyword>
<dbReference type="GO" id="GO:0000981">
    <property type="term" value="F:DNA-binding transcription factor activity, RNA polymerase II-specific"/>
    <property type="evidence" value="ECO:0007669"/>
    <property type="project" value="TreeGrafter"/>
</dbReference>
<proteinExistence type="predicted"/>